<dbReference type="EMBL" id="KV722479">
    <property type="protein sequence ID" value="OCH87603.1"/>
    <property type="molecule type" value="Genomic_DNA"/>
</dbReference>
<proteinExistence type="predicted"/>
<evidence type="ECO:0000313" key="3">
    <source>
        <dbReference type="Proteomes" id="UP000250043"/>
    </source>
</evidence>
<dbReference type="OrthoDB" id="2689725at2759"/>
<feature type="region of interest" description="Disordered" evidence="1">
    <location>
        <begin position="187"/>
        <end position="229"/>
    </location>
</feature>
<name>A0A8E2AMV2_9APHY</name>
<dbReference type="PANTHER" id="PTHR33096">
    <property type="entry name" value="CXC2 DOMAIN-CONTAINING PROTEIN"/>
    <property type="match status" value="1"/>
</dbReference>
<feature type="non-terminal residue" evidence="2">
    <location>
        <position position="454"/>
    </location>
</feature>
<evidence type="ECO:0000313" key="2">
    <source>
        <dbReference type="EMBL" id="OCH87603.1"/>
    </source>
</evidence>
<dbReference type="Proteomes" id="UP000250043">
    <property type="component" value="Unassembled WGS sequence"/>
</dbReference>
<feature type="non-terminal residue" evidence="2">
    <location>
        <position position="1"/>
    </location>
</feature>
<sequence>DISIINMYTLQSTVHISRGADSQSAVEVIAFHGFLAMTPVAPSLAISFKTLELFRRLRLRKPSFSVEVFAKVLCDFYTIPYRRMYRVALSNAFDIYLSIHRIIDRRVQQELGRASNNWRVLNACPACCYELVDEPHLTFSRMICIDGNNSLKRMAKVGNRDIGDTRQFMESDYYLSEDFVNQYTHEVKQRKPQPGVMDPPKDTTAEVSEPDFSDDEGGDPTDLAPDVPGARPCTENWKAAADDLKKKMWGIFEETGIFASACRHGFILWLMDMMKSGELVKYPLAIVAKVLALLQPHGMLGYDIGCDFESTIRRSSLGPLWEEHGWRCCVNAFHSYSHSFRCQTRNHLNNIAGMGLEDLETLERVFSASNQLALVVRYASQYRRHTYIDMFFKQWDEDKYANLGTMLYNNYRQALEIIRTELHAVAEAMQSLGICEEDLEKWYVEETEYFATLG</sequence>
<accession>A0A8E2AMV2</accession>
<evidence type="ECO:0000256" key="1">
    <source>
        <dbReference type="SAM" id="MobiDB-lite"/>
    </source>
</evidence>
<dbReference type="Pfam" id="PF18758">
    <property type="entry name" value="KDZ"/>
    <property type="match status" value="1"/>
</dbReference>
<organism evidence="2 3">
    <name type="scientific">Obba rivulosa</name>
    <dbReference type="NCBI Taxonomy" id="1052685"/>
    <lineage>
        <taxon>Eukaryota</taxon>
        <taxon>Fungi</taxon>
        <taxon>Dikarya</taxon>
        <taxon>Basidiomycota</taxon>
        <taxon>Agaricomycotina</taxon>
        <taxon>Agaricomycetes</taxon>
        <taxon>Polyporales</taxon>
        <taxon>Gelatoporiaceae</taxon>
        <taxon>Obba</taxon>
    </lineage>
</organism>
<gene>
    <name evidence="2" type="ORF">OBBRIDRAFT_690665</name>
</gene>
<evidence type="ECO:0008006" key="4">
    <source>
        <dbReference type="Google" id="ProtNLM"/>
    </source>
</evidence>
<dbReference type="InterPro" id="IPR040521">
    <property type="entry name" value="KDZ"/>
</dbReference>
<reference evidence="2 3" key="1">
    <citation type="submission" date="2016-07" db="EMBL/GenBank/DDBJ databases">
        <title>Draft genome of the white-rot fungus Obba rivulosa 3A-2.</title>
        <authorList>
            <consortium name="DOE Joint Genome Institute"/>
            <person name="Miettinen O."/>
            <person name="Riley R."/>
            <person name="Acob R."/>
            <person name="Barry K."/>
            <person name="Cullen D."/>
            <person name="De Vries R."/>
            <person name="Hainaut M."/>
            <person name="Hatakka A."/>
            <person name="Henrissat B."/>
            <person name="Hilden K."/>
            <person name="Kuo R."/>
            <person name="Labutti K."/>
            <person name="Lipzen A."/>
            <person name="Makela M.R."/>
            <person name="Sandor L."/>
            <person name="Spatafora J.W."/>
            <person name="Grigoriev I.V."/>
            <person name="Hibbett D.S."/>
        </authorList>
    </citation>
    <scope>NUCLEOTIDE SEQUENCE [LARGE SCALE GENOMIC DNA]</scope>
    <source>
        <strain evidence="2 3">3A-2</strain>
    </source>
</reference>
<dbReference type="PANTHER" id="PTHR33096:SF1">
    <property type="entry name" value="CXC1-LIKE CYSTEINE CLUSTER ASSOCIATED WITH KDZ TRANSPOSASES DOMAIN-CONTAINING PROTEIN"/>
    <property type="match status" value="1"/>
</dbReference>
<keyword evidence="3" id="KW-1185">Reference proteome</keyword>
<dbReference type="AlphaFoldDB" id="A0A8E2AMV2"/>
<feature type="compositionally biased region" description="Acidic residues" evidence="1">
    <location>
        <begin position="208"/>
        <end position="219"/>
    </location>
</feature>
<protein>
    <recommendedName>
        <fullName evidence="4">CxC2-like cysteine cluster KDZ transposase-associated domain-containing protein</fullName>
    </recommendedName>
</protein>